<dbReference type="Pfam" id="PF01730">
    <property type="entry name" value="UreF"/>
    <property type="match status" value="1"/>
</dbReference>
<dbReference type="InterPro" id="IPR002639">
    <property type="entry name" value="UreF"/>
</dbReference>
<dbReference type="PANTHER" id="PTHR33620:SF1">
    <property type="entry name" value="UREASE ACCESSORY PROTEIN F"/>
    <property type="match status" value="1"/>
</dbReference>
<dbReference type="GO" id="GO:0019627">
    <property type="term" value="P:urea metabolic process"/>
    <property type="evidence" value="ECO:0000318"/>
    <property type="project" value="GO_Central"/>
</dbReference>
<evidence type="ECO:0000313" key="6">
    <source>
        <dbReference type="Proteomes" id="UP000000561"/>
    </source>
</evidence>
<protein>
    <submittedName>
        <fullName evidence="5">Uncharacterized protein</fullName>
    </submittedName>
</protein>
<feature type="region of interest" description="Disordered" evidence="4">
    <location>
        <begin position="211"/>
        <end position="231"/>
    </location>
</feature>
<dbReference type="AlphaFoldDB" id="A0A0D1E6J6"/>
<keyword evidence="1" id="KW-0996">Nickel insertion</keyword>
<accession>A0A0D1E6J6</accession>
<comment type="similarity">
    <text evidence="3">Belongs to the UreF family.</text>
</comment>
<feature type="region of interest" description="Disordered" evidence="4">
    <location>
        <begin position="1"/>
        <end position="27"/>
    </location>
</feature>
<keyword evidence="6" id="KW-1185">Reference proteome</keyword>
<dbReference type="InterPro" id="IPR038277">
    <property type="entry name" value="UreF_sf"/>
</dbReference>
<dbReference type="OrthoDB" id="2550922at2759"/>
<feature type="region of interest" description="Disordered" evidence="4">
    <location>
        <begin position="351"/>
        <end position="370"/>
    </location>
</feature>
<keyword evidence="2" id="KW-0143">Chaperone</keyword>
<sequence length="501" mass="55548">MKSEEAGDASSSSLATSAATQNEQEEDERETYLLLLLSDSNLPTGGFVASSGLESFYAHGLLHNARPTSDLTRYGQTTSPLVTRKGPTIAPSQAQLSSATLSFAQSTLHSYARSSFGYIARVHTVVARYLDQGVDARRNSSEPAQQHDGKQNEDKRLVECLETIAKLDYSYHTLLLNHVARRASKAQGIALLTLYSKAFAKPVNLQHEAYKPMLSPPSQHNRPSPESHDSAHASRIDLAATLVDRMKLDIRRAAARSATAEEQMQGHLPVCWAVFAACLGVGLKKSVFLHLFLQARSLFSSSIRLNTLGPYLAHQVMRFQMRPVVQAILREMERQGCLEIDIVSMCNRRSEHDAEAQDEQMRIDDDSQTKDHVSAYTIADQPNTATTSPSAKSFRTTATMSSSPITALRPKVQPLRTGKGQLIPVNDDDPTQGWAWDWPEDQDDFFCVRNQPRTNLTSNTPNAANSERGFWTQTWAPATTFPLGEIIQARHDQLHSRLFNS</sequence>
<dbReference type="GO" id="GO:0016151">
    <property type="term" value="F:nickel cation binding"/>
    <property type="evidence" value="ECO:0007669"/>
    <property type="project" value="InterPro"/>
</dbReference>
<dbReference type="OMA" id="WAWDWPE"/>
<dbReference type="EMBL" id="CM003141">
    <property type="protein sequence ID" value="KIS71206.1"/>
    <property type="molecule type" value="Genomic_DNA"/>
</dbReference>
<evidence type="ECO:0000256" key="4">
    <source>
        <dbReference type="SAM" id="MobiDB-lite"/>
    </source>
</evidence>
<feature type="compositionally biased region" description="Polar residues" evidence="4">
    <location>
        <begin position="380"/>
        <end position="403"/>
    </location>
</feature>
<evidence type="ECO:0000313" key="5">
    <source>
        <dbReference type="EMBL" id="KIS71206.1"/>
    </source>
</evidence>
<dbReference type="KEGG" id="uma:UMAG_01113"/>
<evidence type="ECO:0000256" key="2">
    <source>
        <dbReference type="ARBA" id="ARBA00023186"/>
    </source>
</evidence>
<dbReference type="GO" id="GO:0018237">
    <property type="term" value="F:urease activator activity"/>
    <property type="evidence" value="ECO:0000318"/>
    <property type="project" value="GO_Central"/>
</dbReference>
<reference evidence="5 6" key="1">
    <citation type="journal article" date="2006" name="Nature">
        <title>Insights from the genome of the biotrophic fungal plant pathogen Ustilago maydis.</title>
        <authorList>
            <person name="Kamper J."/>
            <person name="Kahmann R."/>
            <person name="Bolker M."/>
            <person name="Ma L.J."/>
            <person name="Brefort T."/>
            <person name="Saville B.J."/>
            <person name="Banuett F."/>
            <person name="Kronstad J.W."/>
            <person name="Gold S.E."/>
            <person name="Muller O."/>
            <person name="Perlin M.H."/>
            <person name="Wosten H.A."/>
            <person name="de Vries R."/>
            <person name="Ruiz-Herrera J."/>
            <person name="Reynaga-Pena C.G."/>
            <person name="Snetselaar K."/>
            <person name="McCann M."/>
            <person name="Perez-Martin J."/>
            <person name="Feldbrugge M."/>
            <person name="Basse C.W."/>
            <person name="Steinberg G."/>
            <person name="Ibeas J.I."/>
            <person name="Holloman W."/>
            <person name="Guzman P."/>
            <person name="Farman M."/>
            <person name="Stajich J.E."/>
            <person name="Sentandreu R."/>
            <person name="Gonzalez-Prieto J.M."/>
            <person name="Kennell J.C."/>
            <person name="Molina L."/>
            <person name="Schirawski J."/>
            <person name="Mendoza-Mendoza A."/>
            <person name="Greilinger D."/>
            <person name="Munch K."/>
            <person name="Rossel N."/>
            <person name="Scherer M."/>
            <person name="Vranes M."/>
            <person name="Ladendorf O."/>
            <person name="Vincon V."/>
            <person name="Fuchs U."/>
            <person name="Sandrock B."/>
            <person name="Meng S."/>
            <person name="Ho E.C."/>
            <person name="Cahill M.J."/>
            <person name="Boyce K.J."/>
            <person name="Klose J."/>
            <person name="Klosterman S.J."/>
            <person name="Deelstra H.J."/>
            <person name="Ortiz-Castellanos L."/>
            <person name="Li W."/>
            <person name="Sanchez-Alonso P."/>
            <person name="Schreier P.H."/>
            <person name="Hauser-Hahn I."/>
            <person name="Vaupel M."/>
            <person name="Koopmann E."/>
            <person name="Friedrich G."/>
            <person name="Voss H."/>
            <person name="Schluter T."/>
            <person name="Margolis J."/>
            <person name="Platt D."/>
            <person name="Swimmer C."/>
            <person name="Gnirke A."/>
            <person name="Chen F."/>
            <person name="Vysotskaia V."/>
            <person name="Mannhaupt G."/>
            <person name="Guldener U."/>
            <person name="Munsterkotter M."/>
            <person name="Haase D."/>
            <person name="Oesterheld M."/>
            <person name="Mewes H.W."/>
            <person name="Mauceli E.W."/>
            <person name="DeCaprio D."/>
            <person name="Wade C.M."/>
            <person name="Butler J."/>
            <person name="Young S."/>
            <person name="Jaffe D.B."/>
            <person name="Calvo S."/>
            <person name="Nusbaum C."/>
            <person name="Galagan J."/>
            <person name="Birren B.W."/>
        </authorList>
    </citation>
    <scope>NUCLEOTIDE SEQUENCE [LARGE SCALE GENOMIC DNA]</scope>
    <source>
        <strain evidence="6">DSM 14603 / FGSC 9021 / UM521</strain>
    </source>
</reference>
<dbReference type="InParanoid" id="A0A0D1E6J6"/>
<evidence type="ECO:0000256" key="3">
    <source>
        <dbReference type="ARBA" id="ARBA00046339"/>
    </source>
</evidence>
<evidence type="ECO:0000256" key="1">
    <source>
        <dbReference type="ARBA" id="ARBA00022988"/>
    </source>
</evidence>
<dbReference type="GeneID" id="23562223"/>
<dbReference type="RefSeq" id="XP_011387067.1">
    <property type="nucleotide sequence ID" value="XM_011388765.1"/>
</dbReference>
<feature type="compositionally biased region" description="Low complexity" evidence="4">
    <location>
        <begin position="8"/>
        <end position="19"/>
    </location>
</feature>
<feature type="region of interest" description="Disordered" evidence="4">
    <location>
        <begin position="376"/>
        <end position="403"/>
    </location>
</feature>
<dbReference type="Gene3D" id="1.10.4190.10">
    <property type="entry name" value="Urease accessory protein UreF"/>
    <property type="match status" value="1"/>
</dbReference>
<dbReference type="PANTHER" id="PTHR33620">
    <property type="entry name" value="UREASE ACCESSORY PROTEIN F"/>
    <property type="match status" value="1"/>
</dbReference>
<dbReference type="VEuPathDB" id="FungiDB:UMAG_01113"/>
<dbReference type="eggNOG" id="ENOG502REVQ">
    <property type="taxonomic scope" value="Eukaryota"/>
</dbReference>
<gene>
    <name evidence="5" type="ORF">UMAG_01113</name>
</gene>
<name>A0A0D1E6J6_MYCMD</name>
<proteinExistence type="inferred from homology"/>
<organism evidence="5 6">
    <name type="scientific">Mycosarcoma maydis</name>
    <name type="common">Corn smut fungus</name>
    <name type="synonym">Ustilago maydis</name>
    <dbReference type="NCBI Taxonomy" id="5270"/>
    <lineage>
        <taxon>Eukaryota</taxon>
        <taxon>Fungi</taxon>
        <taxon>Dikarya</taxon>
        <taxon>Basidiomycota</taxon>
        <taxon>Ustilaginomycotina</taxon>
        <taxon>Ustilaginomycetes</taxon>
        <taxon>Ustilaginales</taxon>
        <taxon>Ustilaginaceae</taxon>
        <taxon>Mycosarcoma</taxon>
    </lineage>
</organism>
<dbReference type="Proteomes" id="UP000000561">
    <property type="component" value="Chromosome 2"/>
</dbReference>